<evidence type="ECO:0000313" key="1">
    <source>
        <dbReference type="EMBL" id="KKN59292.1"/>
    </source>
</evidence>
<sequence length="70" mass="7928">MNSKNVVIGGHYRHRDTPTYGWAKCLSVLPPRKGLNTHGYLVARCEWAVEKNALLGLIKYFKLSDLIEGQ</sequence>
<dbReference type="AlphaFoldDB" id="A0A0F9SAL8"/>
<protein>
    <submittedName>
        <fullName evidence="1">Uncharacterized protein</fullName>
    </submittedName>
</protein>
<organism evidence="1">
    <name type="scientific">marine sediment metagenome</name>
    <dbReference type="NCBI Taxonomy" id="412755"/>
    <lineage>
        <taxon>unclassified sequences</taxon>
        <taxon>metagenomes</taxon>
        <taxon>ecological metagenomes</taxon>
    </lineage>
</organism>
<gene>
    <name evidence="1" type="ORF">LCGC14_0543910</name>
</gene>
<proteinExistence type="predicted"/>
<name>A0A0F9SAL8_9ZZZZ</name>
<accession>A0A0F9SAL8</accession>
<dbReference type="EMBL" id="LAZR01000732">
    <property type="protein sequence ID" value="KKN59292.1"/>
    <property type="molecule type" value="Genomic_DNA"/>
</dbReference>
<reference evidence="1" key="1">
    <citation type="journal article" date="2015" name="Nature">
        <title>Complex archaea that bridge the gap between prokaryotes and eukaryotes.</title>
        <authorList>
            <person name="Spang A."/>
            <person name="Saw J.H."/>
            <person name="Jorgensen S.L."/>
            <person name="Zaremba-Niedzwiedzka K."/>
            <person name="Martijn J."/>
            <person name="Lind A.E."/>
            <person name="van Eijk R."/>
            <person name="Schleper C."/>
            <person name="Guy L."/>
            <person name="Ettema T.J."/>
        </authorList>
    </citation>
    <scope>NUCLEOTIDE SEQUENCE</scope>
</reference>
<comment type="caution">
    <text evidence="1">The sequence shown here is derived from an EMBL/GenBank/DDBJ whole genome shotgun (WGS) entry which is preliminary data.</text>
</comment>